<feature type="transmembrane region" description="Helical" evidence="15">
    <location>
        <begin position="67"/>
        <end position="86"/>
    </location>
</feature>
<comment type="subcellular location">
    <subcellularLocation>
        <location evidence="1">Cell inner membrane</location>
        <topology evidence="1">Multi-pass membrane protein</topology>
    </subcellularLocation>
    <subcellularLocation>
        <location evidence="14">Cell membrane</location>
        <topology evidence="14">Multi-pass membrane protein</topology>
    </subcellularLocation>
</comment>
<keyword evidence="3 14" id="KW-0813">Transport</keyword>
<evidence type="ECO:0000256" key="13">
    <source>
        <dbReference type="ARBA" id="ARBA00023284"/>
    </source>
</evidence>
<evidence type="ECO:0000256" key="1">
    <source>
        <dbReference type="ARBA" id="ARBA00004429"/>
    </source>
</evidence>
<keyword evidence="8 14" id="KW-1133">Transmembrane helix</keyword>
<dbReference type="InterPro" id="IPR023380">
    <property type="entry name" value="DsbB-like_sf"/>
</dbReference>
<feature type="topological domain" description="Cytoplasmic" evidence="14">
    <location>
        <begin position="59"/>
        <end position="64"/>
    </location>
</feature>
<keyword evidence="9 14" id="KW-0560">Oxidoreductase</keyword>
<dbReference type="GO" id="GO:0005886">
    <property type="term" value="C:plasma membrane"/>
    <property type="evidence" value="ECO:0007669"/>
    <property type="project" value="UniProtKB-SubCell"/>
</dbReference>
<evidence type="ECO:0000256" key="5">
    <source>
        <dbReference type="ARBA" id="ARBA00022519"/>
    </source>
</evidence>
<organism evidence="16 17">
    <name type="scientific">Pseudomaricurvus hydrocarbonicus</name>
    <dbReference type="NCBI Taxonomy" id="1470433"/>
    <lineage>
        <taxon>Bacteria</taxon>
        <taxon>Pseudomonadati</taxon>
        <taxon>Pseudomonadota</taxon>
        <taxon>Gammaproteobacteria</taxon>
        <taxon>Cellvibrionales</taxon>
        <taxon>Cellvibrionaceae</taxon>
        <taxon>Pseudomaricurvus</taxon>
    </lineage>
</organism>
<dbReference type="PANTHER" id="PTHR36570">
    <property type="entry name" value="DISULFIDE BOND FORMATION PROTEIN B"/>
    <property type="match status" value="1"/>
</dbReference>
<dbReference type="Pfam" id="PF02600">
    <property type="entry name" value="DsbB"/>
    <property type="match status" value="1"/>
</dbReference>
<keyword evidence="11 14" id="KW-1015">Disulfide bond</keyword>
<keyword evidence="12 14" id="KW-0143">Chaperone</keyword>
<dbReference type="InterPro" id="IPR003752">
    <property type="entry name" value="DiS_bond_form_DsbB/BdbC"/>
</dbReference>
<dbReference type="RefSeq" id="WP_167192386.1">
    <property type="nucleotide sequence ID" value="NZ_JAAONZ010000031.1"/>
</dbReference>
<evidence type="ECO:0000256" key="3">
    <source>
        <dbReference type="ARBA" id="ARBA00022448"/>
    </source>
</evidence>
<evidence type="ECO:0000256" key="2">
    <source>
        <dbReference type="ARBA" id="ARBA00008823"/>
    </source>
</evidence>
<dbReference type="Proteomes" id="UP000787472">
    <property type="component" value="Unassembled WGS sequence"/>
</dbReference>
<gene>
    <name evidence="14" type="primary">dsbB</name>
    <name evidence="16" type="ORF">G8770_22950</name>
</gene>
<evidence type="ECO:0000256" key="11">
    <source>
        <dbReference type="ARBA" id="ARBA00023157"/>
    </source>
</evidence>
<feature type="disulfide bond" description="Redox-active" evidence="14">
    <location>
        <begin position="33"/>
        <end position="36"/>
    </location>
</feature>
<protein>
    <recommendedName>
        <fullName evidence="14">Disulfide bond formation protein B</fullName>
    </recommendedName>
    <alternativeName>
        <fullName evidence="14">Disulfide oxidoreductase</fullName>
    </alternativeName>
</protein>
<dbReference type="InterPro" id="IPR050183">
    <property type="entry name" value="DsbB"/>
</dbReference>
<evidence type="ECO:0000256" key="9">
    <source>
        <dbReference type="ARBA" id="ARBA00023002"/>
    </source>
</evidence>
<keyword evidence="5" id="KW-0997">Cell inner membrane</keyword>
<comment type="caution">
    <text evidence="16">The sequence shown here is derived from an EMBL/GenBank/DDBJ whole genome shotgun (WGS) entry which is preliminary data.</text>
</comment>
<evidence type="ECO:0000256" key="10">
    <source>
        <dbReference type="ARBA" id="ARBA00023136"/>
    </source>
</evidence>
<feature type="topological domain" description="Cytoplasmic" evidence="14">
    <location>
        <begin position="1"/>
        <end position="6"/>
    </location>
</feature>
<dbReference type="EMBL" id="JAAONZ010000031">
    <property type="protein sequence ID" value="NHO68421.1"/>
    <property type="molecule type" value="Genomic_DNA"/>
</dbReference>
<dbReference type="InterPro" id="IPR022920">
    <property type="entry name" value="Disulphide_bond_form_DsbB"/>
</dbReference>
<keyword evidence="17" id="KW-1185">Reference proteome</keyword>
<comment type="similarity">
    <text evidence="2 14">Belongs to the DsbB family.</text>
</comment>
<dbReference type="GO" id="GO:0015035">
    <property type="term" value="F:protein-disulfide reductase activity"/>
    <property type="evidence" value="ECO:0007669"/>
    <property type="project" value="UniProtKB-UniRule"/>
</dbReference>
<evidence type="ECO:0000256" key="8">
    <source>
        <dbReference type="ARBA" id="ARBA00022989"/>
    </source>
</evidence>
<dbReference type="SUPFAM" id="SSF158442">
    <property type="entry name" value="DsbB-like"/>
    <property type="match status" value="1"/>
</dbReference>
<accession>A0A9E5MQ65</accession>
<name>A0A9E5MQ65_9GAMM</name>
<feature type="topological domain" description="Periplasmic" evidence="14">
    <location>
        <begin position="24"/>
        <end position="41"/>
    </location>
</feature>
<evidence type="ECO:0000313" key="16">
    <source>
        <dbReference type="EMBL" id="NHO68421.1"/>
    </source>
</evidence>
<keyword evidence="7 14" id="KW-0249">Electron transport</keyword>
<evidence type="ECO:0000256" key="14">
    <source>
        <dbReference type="HAMAP-Rule" id="MF_00286"/>
    </source>
</evidence>
<evidence type="ECO:0000256" key="7">
    <source>
        <dbReference type="ARBA" id="ARBA00022982"/>
    </source>
</evidence>
<dbReference type="Gene3D" id="1.20.1550.10">
    <property type="entry name" value="DsbB-like"/>
    <property type="match status" value="1"/>
</dbReference>
<sequence>MTIRTTFLLIFLACTGLNLTALYFQYFMDMHPCPLCITQRVFVFAVGLFALLAAIHNPAQLGRRIYCALGVIAALIGGGVSLRHVWIQNLPEDLVPACGPGLSYMFENFPLQQAFNLLLQGDGNCADVSWMFLGLSMPAWVALCFAGLIVVNVWQMLRKG</sequence>
<comment type="function">
    <text evidence="14">Required for disulfide bond formation in some periplasmic proteins. Acts by oxidizing the DsbA protein.</text>
</comment>
<reference evidence="16" key="1">
    <citation type="submission" date="2020-03" db="EMBL/GenBank/DDBJ databases">
        <authorList>
            <person name="Guo F."/>
        </authorList>
    </citation>
    <scope>NUCLEOTIDE SEQUENCE</scope>
    <source>
        <strain evidence="16">JCM 30134</strain>
    </source>
</reference>
<feature type="transmembrane region" description="Helical" evidence="15">
    <location>
        <begin position="37"/>
        <end position="55"/>
    </location>
</feature>
<feature type="transmembrane region" description="Helical" evidence="15">
    <location>
        <begin position="137"/>
        <end position="157"/>
    </location>
</feature>
<dbReference type="HAMAP" id="MF_00286">
    <property type="entry name" value="DsbB"/>
    <property type="match status" value="1"/>
</dbReference>
<evidence type="ECO:0000313" key="17">
    <source>
        <dbReference type="Proteomes" id="UP000787472"/>
    </source>
</evidence>
<comment type="caution">
    <text evidence="14">Lacks conserved residue(s) required for the propagation of feature annotation.</text>
</comment>
<keyword evidence="10 14" id="KW-0472">Membrane</keyword>
<dbReference type="AlphaFoldDB" id="A0A9E5MQ65"/>
<dbReference type="GO" id="GO:0009055">
    <property type="term" value="F:electron transfer activity"/>
    <property type="evidence" value="ECO:0007669"/>
    <property type="project" value="UniProtKB-UniRule"/>
</dbReference>
<feature type="topological domain" description="Cytoplasmic" evidence="14">
    <location>
        <begin position="159"/>
        <end position="160"/>
    </location>
</feature>
<keyword evidence="6 14" id="KW-0812">Transmembrane</keyword>
<dbReference type="PANTHER" id="PTHR36570:SF3">
    <property type="entry name" value="DISULFIDE BOND FORMATION PROTEIN B"/>
    <property type="match status" value="1"/>
</dbReference>
<keyword evidence="4 14" id="KW-1003">Cell membrane</keyword>
<evidence type="ECO:0000256" key="6">
    <source>
        <dbReference type="ARBA" id="ARBA00022692"/>
    </source>
</evidence>
<evidence type="ECO:0000256" key="4">
    <source>
        <dbReference type="ARBA" id="ARBA00022475"/>
    </source>
</evidence>
<keyword evidence="13 14" id="KW-0676">Redox-active center</keyword>
<evidence type="ECO:0000256" key="12">
    <source>
        <dbReference type="ARBA" id="ARBA00023186"/>
    </source>
</evidence>
<dbReference type="GO" id="GO:0006457">
    <property type="term" value="P:protein folding"/>
    <property type="evidence" value="ECO:0007669"/>
    <property type="project" value="InterPro"/>
</dbReference>
<evidence type="ECO:0000256" key="15">
    <source>
        <dbReference type="SAM" id="Phobius"/>
    </source>
</evidence>
<proteinExistence type="inferred from homology"/>